<reference evidence="1" key="1">
    <citation type="submission" date="2018-05" db="EMBL/GenBank/DDBJ databases">
        <authorList>
            <person name="Lanie J.A."/>
            <person name="Ng W.-L."/>
            <person name="Kazmierczak K.M."/>
            <person name="Andrzejewski T.M."/>
            <person name="Davidsen T.M."/>
            <person name="Wayne K.J."/>
            <person name="Tettelin H."/>
            <person name="Glass J.I."/>
            <person name="Rusch D."/>
            <person name="Podicherti R."/>
            <person name="Tsui H.-C.T."/>
            <person name="Winkler M.E."/>
        </authorList>
    </citation>
    <scope>NUCLEOTIDE SEQUENCE</scope>
</reference>
<organism evidence="1">
    <name type="scientific">marine metagenome</name>
    <dbReference type="NCBI Taxonomy" id="408172"/>
    <lineage>
        <taxon>unclassified sequences</taxon>
        <taxon>metagenomes</taxon>
        <taxon>ecological metagenomes</taxon>
    </lineage>
</organism>
<proteinExistence type="predicted"/>
<sequence>MTKLQGIFSFEGDWETRLDDKKSVLPLLDTLQRVEGMRFIHRRIGTVPELDHYLKKWLQRGYDHYSIGQFGFHGAPGGIWIGEEWLSLEDLAEKIDGRADRRVIFFDTCKTLKVRDTRIKKFLSDTGAKAVIGYTKDVEWIASAAFELMIFEAFCYRTQMRAVKNMLCTNNPGMVEKLGMKFEHR</sequence>
<dbReference type="AlphaFoldDB" id="A0A382PU87"/>
<dbReference type="InterPro" id="IPR046584">
    <property type="entry name" value="DUF6642"/>
</dbReference>
<name>A0A382PU87_9ZZZZ</name>
<evidence type="ECO:0000313" key="1">
    <source>
        <dbReference type="EMBL" id="SVC76924.1"/>
    </source>
</evidence>
<protein>
    <recommendedName>
        <fullName evidence="2">CHAT domain-containing protein</fullName>
    </recommendedName>
</protein>
<accession>A0A382PU87</accession>
<dbReference type="Pfam" id="PF20347">
    <property type="entry name" value="DUF6642"/>
    <property type="match status" value="1"/>
</dbReference>
<evidence type="ECO:0008006" key="2">
    <source>
        <dbReference type="Google" id="ProtNLM"/>
    </source>
</evidence>
<dbReference type="EMBL" id="UINC01109833">
    <property type="protein sequence ID" value="SVC76924.1"/>
    <property type="molecule type" value="Genomic_DNA"/>
</dbReference>
<gene>
    <name evidence="1" type="ORF">METZ01_LOCUS329778</name>
</gene>